<proteinExistence type="predicted"/>
<gene>
    <name evidence="1" type="ORF">SAMN04489714_0476</name>
</gene>
<dbReference type="Gene3D" id="2.40.260.10">
    <property type="entry name" value="Sortase"/>
    <property type="match status" value="1"/>
</dbReference>
<dbReference type="InterPro" id="IPR023365">
    <property type="entry name" value="Sortase_dom-sf"/>
</dbReference>
<organism evidence="1 2">
    <name type="scientific">Schaalia radingae</name>
    <dbReference type="NCBI Taxonomy" id="131110"/>
    <lineage>
        <taxon>Bacteria</taxon>
        <taxon>Bacillati</taxon>
        <taxon>Actinomycetota</taxon>
        <taxon>Actinomycetes</taxon>
        <taxon>Actinomycetales</taxon>
        <taxon>Actinomycetaceae</taxon>
        <taxon>Schaalia</taxon>
    </lineage>
</organism>
<keyword evidence="2" id="KW-1185">Reference proteome</keyword>
<dbReference type="Proteomes" id="UP000198976">
    <property type="component" value="Chromosome I"/>
</dbReference>
<reference evidence="1 2" key="1">
    <citation type="submission" date="2016-10" db="EMBL/GenBank/DDBJ databases">
        <authorList>
            <person name="Varghese N."/>
            <person name="Submissions S."/>
        </authorList>
    </citation>
    <scope>NUCLEOTIDE SEQUENCE [LARGE SCALE GENOMIC DNA]</scope>
    <source>
        <strain evidence="1 2">DSM 9169</strain>
    </source>
</reference>
<sequence>MMSLLKVARRPGNPCETFLLAQDPLRLTCVGSDSCRSCSVRADLDIFYFSSANTWHIDGADVYPADEAAEEPIATYGNAADGNLVIEASNTTGIFRDLTQIPDGDALCFTDVTGAVYSYHVLTVETIENDDVSALRERSDEWDLTLAAPSFSGQQKTLLRCAADS</sequence>
<dbReference type="EMBL" id="LT629792">
    <property type="protein sequence ID" value="SDT87818.1"/>
    <property type="molecule type" value="Genomic_DNA"/>
</dbReference>
<evidence type="ECO:0000313" key="2">
    <source>
        <dbReference type="Proteomes" id="UP000198976"/>
    </source>
</evidence>
<evidence type="ECO:0000313" key="1">
    <source>
        <dbReference type="EMBL" id="SDT87818.1"/>
    </source>
</evidence>
<name>A0ABY0V5S3_9ACTO</name>
<protein>
    <submittedName>
        <fullName evidence="1">LPXTG-site transpeptidase (Sortase) family protein</fullName>
    </submittedName>
</protein>
<accession>A0ABY0V5S3</accession>